<evidence type="ECO:0000313" key="1">
    <source>
        <dbReference type="EMBL" id="CAK7937412.1"/>
    </source>
</evidence>
<proteinExistence type="predicted"/>
<gene>
    <name evidence="1" type="ORF">PM001_LOCUS22562</name>
</gene>
<dbReference type="AlphaFoldDB" id="A0AAV1UUR8"/>
<accession>A0AAV1UUR8</accession>
<name>A0AAV1UUR8_9STRA</name>
<dbReference type="EMBL" id="CAKLBY020000227">
    <property type="protein sequence ID" value="CAK7937412.1"/>
    <property type="molecule type" value="Genomic_DNA"/>
</dbReference>
<protein>
    <submittedName>
        <fullName evidence="1">Uncharacterized protein</fullName>
    </submittedName>
</protein>
<dbReference type="Proteomes" id="UP001162060">
    <property type="component" value="Unassembled WGS sequence"/>
</dbReference>
<reference evidence="1" key="1">
    <citation type="submission" date="2024-01" db="EMBL/GenBank/DDBJ databases">
        <authorList>
            <person name="Webb A."/>
        </authorList>
    </citation>
    <scope>NUCLEOTIDE SEQUENCE</scope>
    <source>
        <strain evidence="1">Pm1</strain>
    </source>
</reference>
<comment type="caution">
    <text evidence="1">The sequence shown here is derived from an EMBL/GenBank/DDBJ whole genome shotgun (WGS) entry which is preliminary data.</text>
</comment>
<sequence length="51" mass="5738">MKAACQWETDKLKRDEAPSAIVSGSPQEDTLVVDVVFGHDLYLEEGRRSPY</sequence>
<organism evidence="1 2">
    <name type="scientific">Peronospora matthiolae</name>
    <dbReference type="NCBI Taxonomy" id="2874970"/>
    <lineage>
        <taxon>Eukaryota</taxon>
        <taxon>Sar</taxon>
        <taxon>Stramenopiles</taxon>
        <taxon>Oomycota</taxon>
        <taxon>Peronosporomycetes</taxon>
        <taxon>Peronosporales</taxon>
        <taxon>Peronosporaceae</taxon>
        <taxon>Peronospora</taxon>
    </lineage>
</organism>
<evidence type="ECO:0000313" key="2">
    <source>
        <dbReference type="Proteomes" id="UP001162060"/>
    </source>
</evidence>